<dbReference type="PANTHER" id="PTHR35910">
    <property type="entry name" value="2EXR DOMAIN-CONTAINING PROTEIN"/>
    <property type="match status" value="1"/>
</dbReference>
<evidence type="ECO:0000259" key="1">
    <source>
        <dbReference type="Pfam" id="PF20150"/>
    </source>
</evidence>
<evidence type="ECO:0000313" key="3">
    <source>
        <dbReference type="Proteomes" id="UP000297910"/>
    </source>
</evidence>
<dbReference type="AlphaFoldDB" id="A0A4Z1FIU5"/>
<evidence type="ECO:0000313" key="2">
    <source>
        <dbReference type="EMBL" id="TGO23019.1"/>
    </source>
</evidence>
<dbReference type="PANTHER" id="PTHR35910:SF6">
    <property type="entry name" value="2EXR DOMAIN-CONTAINING PROTEIN"/>
    <property type="match status" value="1"/>
</dbReference>
<protein>
    <recommendedName>
        <fullName evidence="1">2EXR domain-containing protein</fullName>
    </recommendedName>
</protein>
<comment type="caution">
    <text evidence="2">The sequence shown here is derived from an EMBL/GenBank/DDBJ whole genome shotgun (WGS) entry which is preliminary data.</text>
</comment>
<reference evidence="2 3" key="1">
    <citation type="submission" date="2017-12" db="EMBL/GenBank/DDBJ databases">
        <title>Comparative genomics of Botrytis spp.</title>
        <authorList>
            <person name="Valero-Jimenez C.A."/>
            <person name="Tapia P."/>
            <person name="Veloso J."/>
            <person name="Silva-Moreno E."/>
            <person name="Staats M."/>
            <person name="Valdes J.H."/>
            <person name="Van Kan J.A.L."/>
        </authorList>
    </citation>
    <scope>NUCLEOTIDE SEQUENCE [LARGE SCALE GENOMIC DNA]</scope>
    <source>
        <strain evidence="2 3">Bp0003</strain>
    </source>
</reference>
<dbReference type="Proteomes" id="UP000297910">
    <property type="component" value="Unassembled WGS sequence"/>
</dbReference>
<keyword evidence="3" id="KW-1185">Reference proteome</keyword>
<dbReference type="Pfam" id="PF20150">
    <property type="entry name" value="2EXR"/>
    <property type="match status" value="1"/>
</dbReference>
<accession>A0A4Z1FIU5</accession>
<sequence>MRRNLISIPRSTFRVTYNHHPEFISLEPYESTNLPVEIRDEIWRLTLEPRIVEVRPKKNKYNGFYSTAPLPVVLTVCKDSERAVLPLYPKCFGGALVAARIRFNAKIDTLYLDWKLQEHLISFLLSISVQEAEKIQFLAIDQYIRWSRQSIDLDYSWSLAPVFHYPLTIFNLQTEFFRQCCHLVVDHNLRRIGAEDLERLCSVVRCMKKLKELIFVHDDIVWDAELLKECAVFPQQDELAGLTLFQPEEVYDLFPEPVKMIHCDYRESIEYYDEYMPIDNLQGDLETKFASPKFEILVRYGWRFPDSLTHSSRRPLPTESE</sequence>
<feature type="domain" description="2EXR" evidence="1">
    <location>
        <begin position="33"/>
        <end position="110"/>
    </location>
</feature>
<proteinExistence type="predicted"/>
<organism evidence="2 3">
    <name type="scientific">Botrytis paeoniae</name>
    <dbReference type="NCBI Taxonomy" id="278948"/>
    <lineage>
        <taxon>Eukaryota</taxon>
        <taxon>Fungi</taxon>
        <taxon>Dikarya</taxon>
        <taxon>Ascomycota</taxon>
        <taxon>Pezizomycotina</taxon>
        <taxon>Leotiomycetes</taxon>
        <taxon>Helotiales</taxon>
        <taxon>Sclerotiniaceae</taxon>
        <taxon>Botrytis</taxon>
    </lineage>
</organism>
<dbReference type="InterPro" id="IPR045518">
    <property type="entry name" value="2EXR"/>
</dbReference>
<dbReference type="EMBL" id="PQXI01000147">
    <property type="protein sequence ID" value="TGO23019.1"/>
    <property type="molecule type" value="Genomic_DNA"/>
</dbReference>
<gene>
    <name evidence="2" type="ORF">BPAE_0147g00230</name>
</gene>
<name>A0A4Z1FIU5_9HELO</name>